<dbReference type="OrthoDB" id="335726at2"/>
<dbReference type="SUPFAM" id="SSF51735">
    <property type="entry name" value="NAD(P)-binding Rossmann-fold domains"/>
    <property type="match status" value="1"/>
</dbReference>
<feature type="region of interest" description="Disordered" evidence="3">
    <location>
        <begin position="255"/>
        <end position="290"/>
    </location>
</feature>
<dbReference type="Gene3D" id="3.40.50.720">
    <property type="entry name" value="NAD(P)-binding Rossmann-like Domain"/>
    <property type="match status" value="1"/>
</dbReference>
<evidence type="ECO:0000256" key="3">
    <source>
        <dbReference type="SAM" id="MobiDB-lite"/>
    </source>
</evidence>
<dbReference type="PANTHER" id="PTHR44196:SF3">
    <property type="entry name" value="SHORT CHAIN DEHYDROGENASE FAMILY PROTEIN"/>
    <property type="match status" value="1"/>
</dbReference>
<gene>
    <name evidence="4" type="ORF">MESMUL_12050</name>
</gene>
<sequence>MAKNVIIMGATSGIGEALAVRFAALGCDLAIAGRRADRLQAIASKISSEHNVRVIWSEIDVRREDAPLKISHLASEIGGVDLYIHAAGIGHENVELDPKIEMNTVDTNASGFVRCIDAVVTLLRSQGTGGQIAAISSVAATRGLGASPAYSATKALQAHYLEALRQMVNAKGWDIRITDIRPGFVDTPLLEGKKYPMTLPLPYAADHIVKAILKKKTVAWIDWKYQLLCAAWVCLPKIAWENLPVGFVPFYKPDSGKKAAAKAPDASNPAETPEAPKASAAAAEDKPEGK</sequence>
<evidence type="ECO:0000313" key="5">
    <source>
        <dbReference type="Proteomes" id="UP000266091"/>
    </source>
</evidence>
<proteinExistence type="inferred from homology"/>
<accession>A0A388SEI2</accession>
<feature type="compositionally biased region" description="Low complexity" evidence="3">
    <location>
        <begin position="261"/>
        <end position="282"/>
    </location>
</feature>
<comment type="similarity">
    <text evidence="1">Belongs to the short-chain dehydrogenases/reductases (SDR) family.</text>
</comment>
<dbReference type="Proteomes" id="UP000266091">
    <property type="component" value="Unassembled WGS sequence"/>
</dbReference>
<dbReference type="RefSeq" id="WP_116270148.1">
    <property type="nucleotide sequence ID" value="NZ_BGZJ01000001.1"/>
</dbReference>
<organism evidence="4 5">
    <name type="scientific">Mesosutterella multiformis</name>
    <dbReference type="NCBI Taxonomy" id="2259133"/>
    <lineage>
        <taxon>Bacteria</taxon>
        <taxon>Pseudomonadati</taxon>
        <taxon>Pseudomonadota</taxon>
        <taxon>Betaproteobacteria</taxon>
        <taxon>Burkholderiales</taxon>
        <taxon>Sutterellaceae</taxon>
        <taxon>Mesosutterella</taxon>
    </lineage>
</organism>
<keyword evidence="5" id="KW-1185">Reference proteome</keyword>
<dbReference type="InterPro" id="IPR036291">
    <property type="entry name" value="NAD(P)-bd_dom_sf"/>
</dbReference>
<dbReference type="GO" id="GO:0016020">
    <property type="term" value="C:membrane"/>
    <property type="evidence" value="ECO:0007669"/>
    <property type="project" value="TreeGrafter"/>
</dbReference>
<comment type="caution">
    <text evidence="4">The sequence shown here is derived from an EMBL/GenBank/DDBJ whole genome shotgun (WGS) entry which is preliminary data.</text>
</comment>
<name>A0A388SEI2_9BURK</name>
<dbReference type="Pfam" id="PF00106">
    <property type="entry name" value="adh_short"/>
    <property type="match status" value="1"/>
</dbReference>
<dbReference type="InterPro" id="IPR002347">
    <property type="entry name" value="SDR_fam"/>
</dbReference>
<reference evidence="4 5" key="1">
    <citation type="journal article" date="2018" name="Int. J. Syst. Evol. Microbiol.">
        <title>Mesosutterella multiformis gen. nov., sp. nov., a member of the family Sutterellaceae and Sutterella megalosphaeroides sp. nov., isolated from human faeces.</title>
        <authorList>
            <person name="Sakamoto M."/>
            <person name="Ikeyama N."/>
            <person name="Kunihiro T."/>
            <person name="Iino T."/>
            <person name="Yuki M."/>
            <person name="Ohkuma M."/>
        </authorList>
    </citation>
    <scope>NUCLEOTIDE SEQUENCE [LARGE SCALE GENOMIC DNA]</scope>
    <source>
        <strain evidence="4 5">4NBBH2</strain>
    </source>
</reference>
<keyword evidence="2" id="KW-0560">Oxidoreductase</keyword>
<dbReference type="GO" id="GO:0016491">
    <property type="term" value="F:oxidoreductase activity"/>
    <property type="evidence" value="ECO:0007669"/>
    <property type="project" value="UniProtKB-KW"/>
</dbReference>
<dbReference type="AlphaFoldDB" id="A0A388SEI2"/>
<dbReference type="EMBL" id="BGZJ01000001">
    <property type="protein sequence ID" value="GBO93851.1"/>
    <property type="molecule type" value="Genomic_DNA"/>
</dbReference>
<evidence type="ECO:0000256" key="1">
    <source>
        <dbReference type="ARBA" id="ARBA00006484"/>
    </source>
</evidence>
<evidence type="ECO:0000256" key="2">
    <source>
        <dbReference type="ARBA" id="ARBA00023002"/>
    </source>
</evidence>
<evidence type="ECO:0000313" key="4">
    <source>
        <dbReference type="EMBL" id="GBO93851.1"/>
    </source>
</evidence>
<dbReference type="PANTHER" id="PTHR44196">
    <property type="entry name" value="DEHYDROGENASE/REDUCTASE SDR FAMILY MEMBER 7B"/>
    <property type="match status" value="1"/>
</dbReference>
<protein>
    <submittedName>
        <fullName evidence="4">Oxidoreductase</fullName>
    </submittedName>
</protein>
<dbReference type="PRINTS" id="PR00081">
    <property type="entry name" value="GDHRDH"/>
</dbReference>